<organism evidence="1 2">
    <name type="scientific">Gottfriedia luciferensis</name>
    <dbReference type="NCBI Taxonomy" id="178774"/>
    <lineage>
        <taxon>Bacteria</taxon>
        <taxon>Bacillati</taxon>
        <taxon>Bacillota</taxon>
        <taxon>Bacilli</taxon>
        <taxon>Bacillales</taxon>
        <taxon>Bacillaceae</taxon>
        <taxon>Gottfriedia</taxon>
    </lineage>
</organism>
<dbReference type="SUPFAM" id="SSF55961">
    <property type="entry name" value="Bet v1-like"/>
    <property type="match status" value="1"/>
</dbReference>
<evidence type="ECO:0000313" key="2">
    <source>
        <dbReference type="Proteomes" id="UP000094580"/>
    </source>
</evidence>
<evidence type="ECO:0000313" key="1">
    <source>
        <dbReference type="EMBL" id="ODG90380.1"/>
    </source>
</evidence>
<name>A0ABX2ZKX1_9BACI</name>
<keyword evidence="2" id="KW-1185">Reference proteome</keyword>
<dbReference type="CDD" id="cd07812">
    <property type="entry name" value="SRPBCC"/>
    <property type="match status" value="1"/>
</dbReference>
<dbReference type="Pfam" id="PF10604">
    <property type="entry name" value="Polyketide_cyc2"/>
    <property type="match status" value="1"/>
</dbReference>
<accession>A0ABX2ZKX1</accession>
<dbReference type="InterPro" id="IPR019587">
    <property type="entry name" value="Polyketide_cyclase/dehydratase"/>
</dbReference>
<proteinExistence type="predicted"/>
<dbReference type="Gene3D" id="3.30.530.20">
    <property type="match status" value="1"/>
</dbReference>
<gene>
    <name evidence="1" type="ORF">BED47_10890</name>
</gene>
<sequence>MEKINYSLTINAPIEAVFEVVDSDEHIKKWMDGFIENKYDENFNREKPVGHKFKQKLEEDGEIREYDGEIISYSPPKELGIRLKHTNFTADAVYRFFSVESNQTRLDYECSLEMSSVVAKMTGFIFSWFTKRIVVKQMSSLKEYAEKRFDGVL</sequence>
<comment type="caution">
    <text evidence="1">The sequence shown here is derived from an EMBL/GenBank/DDBJ whole genome shotgun (WGS) entry which is preliminary data.</text>
</comment>
<dbReference type="EMBL" id="MDKC01000034">
    <property type="protein sequence ID" value="ODG90380.1"/>
    <property type="molecule type" value="Genomic_DNA"/>
</dbReference>
<dbReference type="RefSeq" id="WP_069034806.1">
    <property type="nucleotide sequence ID" value="NZ_MDKC01000034.1"/>
</dbReference>
<dbReference type="InterPro" id="IPR023393">
    <property type="entry name" value="START-like_dom_sf"/>
</dbReference>
<evidence type="ECO:0008006" key="3">
    <source>
        <dbReference type="Google" id="ProtNLM"/>
    </source>
</evidence>
<reference evidence="1 2" key="1">
    <citation type="submission" date="2016-07" db="EMBL/GenBank/DDBJ databases">
        <authorList>
            <person name="Townsley L."/>
            <person name="Shank E.A."/>
        </authorList>
    </citation>
    <scope>NUCLEOTIDE SEQUENCE [LARGE SCALE GENOMIC DNA]</scope>
    <source>
        <strain evidence="1 2">CH01</strain>
    </source>
</reference>
<dbReference type="Proteomes" id="UP000094580">
    <property type="component" value="Unassembled WGS sequence"/>
</dbReference>
<protein>
    <recommendedName>
        <fullName evidence="3">SRPBCC family protein</fullName>
    </recommendedName>
</protein>